<dbReference type="GO" id="GO:0016853">
    <property type="term" value="F:isomerase activity"/>
    <property type="evidence" value="ECO:0007669"/>
    <property type="project" value="UniProtKB-KW"/>
</dbReference>
<protein>
    <recommendedName>
        <fullName evidence="10">Peptidyl-prolyl cis-trans isomerase</fullName>
        <ecNumber evidence="10">5.2.1.8</ecNumber>
    </recommendedName>
</protein>
<organism evidence="12 13">
    <name type="scientific">Belliella aquatica</name>
    <dbReference type="NCBI Taxonomy" id="1323734"/>
    <lineage>
        <taxon>Bacteria</taxon>
        <taxon>Pseudomonadati</taxon>
        <taxon>Bacteroidota</taxon>
        <taxon>Cytophagia</taxon>
        <taxon>Cytophagales</taxon>
        <taxon>Cyclobacteriaceae</taxon>
        <taxon>Belliella</taxon>
    </lineage>
</organism>
<dbReference type="PROSITE" id="PS50059">
    <property type="entry name" value="FKBP_PPIASE"/>
    <property type="match status" value="1"/>
</dbReference>
<keyword evidence="4" id="KW-0963">Cytoplasm</keyword>
<comment type="caution">
    <text evidence="12">The sequence shown here is derived from an EMBL/GenBank/DDBJ whole genome shotgun (WGS) entry which is preliminary data.</text>
</comment>
<comment type="subcellular location">
    <subcellularLocation>
        <location evidence="2">Cytoplasm</location>
    </subcellularLocation>
</comment>
<evidence type="ECO:0000256" key="3">
    <source>
        <dbReference type="ARBA" id="ARBA00006577"/>
    </source>
</evidence>
<dbReference type="SUPFAM" id="SSF54534">
    <property type="entry name" value="FKBP-like"/>
    <property type="match status" value="1"/>
</dbReference>
<dbReference type="EMBL" id="BMFD01000010">
    <property type="protein sequence ID" value="GGC46517.1"/>
    <property type="molecule type" value="Genomic_DNA"/>
</dbReference>
<gene>
    <name evidence="12" type="ORF">GCM10010993_26390</name>
</gene>
<dbReference type="PANTHER" id="PTHR47861:SF3">
    <property type="entry name" value="FKBP-TYPE PEPTIDYL-PROLYL CIS-TRANS ISOMERASE SLYD"/>
    <property type="match status" value="1"/>
</dbReference>
<sequence>MILRPFIKINVPLQSEKINMKITNNSVVGLTYELKVSKDEEEVESAPFSVEVRDGEDPFYFLFGNSGLPEKFEELLAGKGKGDSFNFIITSEDAYGEADEEMIMTLPKSQFTSQNGFEPNMLEEGNFLPLVDENGFPMQAKVIKDLGEEILLDFNHPLVGFDLHFDGEVFEVREATTEELEHGHVHGEHGHEH</sequence>
<comment type="similarity">
    <text evidence="3 10">Belongs to the FKBP-type PPIase family.</text>
</comment>
<evidence type="ECO:0000256" key="6">
    <source>
        <dbReference type="ARBA" id="ARBA00023186"/>
    </source>
</evidence>
<dbReference type="InterPro" id="IPR046357">
    <property type="entry name" value="PPIase_dom_sf"/>
</dbReference>
<evidence type="ECO:0000256" key="5">
    <source>
        <dbReference type="ARBA" id="ARBA00023110"/>
    </source>
</evidence>
<keyword evidence="7 9" id="KW-0413">Isomerase</keyword>
<evidence type="ECO:0000259" key="11">
    <source>
        <dbReference type="PROSITE" id="PS50059"/>
    </source>
</evidence>
<name>A0ABQ1MWR6_9BACT</name>
<evidence type="ECO:0000256" key="2">
    <source>
        <dbReference type="ARBA" id="ARBA00004496"/>
    </source>
</evidence>
<evidence type="ECO:0000313" key="12">
    <source>
        <dbReference type="EMBL" id="GGC46517.1"/>
    </source>
</evidence>
<evidence type="ECO:0000313" key="13">
    <source>
        <dbReference type="Proteomes" id="UP000635885"/>
    </source>
</evidence>
<dbReference type="InterPro" id="IPR001179">
    <property type="entry name" value="PPIase_FKBP_dom"/>
</dbReference>
<evidence type="ECO:0000256" key="1">
    <source>
        <dbReference type="ARBA" id="ARBA00000971"/>
    </source>
</evidence>
<dbReference type="Gene3D" id="3.10.50.40">
    <property type="match status" value="1"/>
</dbReference>
<dbReference type="Proteomes" id="UP000635885">
    <property type="component" value="Unassembled WGS sequence"/>
</dbReference>
<keyword evidence="13" id="KW-1185">Reference proteome</keyword>
<keyword evidence="6" id="KW-0143">Chaperone</keyword>
<dbReference type="EC" id="5.2.1.8" evidence="10"/>
<reference evidence="13" key="1">
    <citation type="journal article" date="2019" name="Int. J. Syst. Evol. Microbiol.">
        <title>The Global Catalogue of Microorganisms (GCM) 10K type strain sequencing project: providing services to taxonomists for standard genome sequencing and annotation.</title>
        <authorList>
            <consortium name="The Broad Institute Genomics Platform"/>
            <consortium name="The Broad Institute Genome Sequencing Center for Infectious Disease"/>
            <person name="Wu L."/>
            <person name="Ma J."/>
        </authorList>
    </citation>
    <scope>NUCLEOTIDE SEQUENCE [LARGE SCALE GENOMIC DNA]</scope>
    <source>
        <strain evidence="13">CGMCC 1.12479</strain>
    </source>
</reference>
<feature type="domain" description="PPIase FKBP-type" evidence="11">
    <location>
        <begin position="25"/>
        <end position="109"/>
    </location>
</feature>
<evidence type="ECO:0000256" key="7">
    <source>
        <dbReference type="ARBA" id="ARBA00023235"/>
    </source>
</evidence>
<dbReference type="Pfam" id="PF00254">
    <property type="entry name" value="FKBP_C"/>
    <property type="match status" value="1"/>
</dbReference>
<comment type="function">
    <text evidence="8">Also involved in hydrogenase metallocenter assembly, probably by participating in the nickel insertion step. This function in hydrogenase biosynthesis requires chaperone activity and the presence of the metal-binding domain, but not PPIase activity.</text>
</comment>
<accession>A0ABQ1MWR6</accession>
<keyword evidence="5 9" id="KW-0697">Rotamase</keyword>
<evidence type="ECO:0000256" key="8">
    <source>
        <dbReference type="ARBA" id="ARBA00037071"/>
    </source>
</evidence>
<comment type="catalytic activity">
    <reaction evidence="1 9 10">
        <text>[protein]-peptidylproline (omega=180) = [protein]-peptidylproline (omega=0)</text>
        <dbReference type="Rhea" id="RHEA:16237"/>
        <dbReference type="Rhea" id="RHEA-COMP:10747"/>
        <dbReference type="Rhea" id="RHEA-COMP:10748"/>
        <dbReference type="ChEBI" id="CHEBI:83833"/>
        <dbReference type="ChEBI" id="CHEBI:83834"/>
        <dbReference type="EC" id="5.2.1.8"/>
    </reaction>
</comment>
<proteinExistence type="inferred from homology"/>
<evidence type="ECO:0000256" key="4">
    <source>
        <dbReference type="ARBA" id="ARBA00022490"/>
    </source>
</evidence>
<dbReference type="PANTHER" id="PTHR47861">
    <property type="entry name" value="FKBP-TYPE PEPTIDYL-PROLYL CIS-TRANS ISOMERASE SLYD"/>
    <property type="match status" value="1"/>
</dbReference>
<evidence type="ECO:0000256" key="9">
    <source>
        <dbReference type="PROSITE-ProRule" id="PRU00277"/>
    </source>
</evidence>
<evidence type="ECO:0000256" key="10">
    <source>
        <dbReference type="RuleBase" id="RU003915"/>
    </source>
</evidence>